<evidence type="ECO:0000313" key="2">
    <source>
        <dbReference type="EMBL" id="EMG36600.1"/>
    </source>
</evidence>
<dbReference type="EMBL" id="AOSV01000029">
    <property type="protein sequence ID" value="EMG36600.1"/>
    <property type="molecule type" value="Genomic_DNA"/>
</dbReference>
<gene>
    <name evidence="2" type="ORF">PCS_02612</name>
</gene>
<feature type="transmembrane region" description="Helical" evidence="1">
    <location>
        <begin position="6"/>
        <end position="28"/>
    </location>
</feature>
<organism evidence="2 3">
    <name type="scientific">Desulfocurvibacter africanus PCS</name>
    <dbReference type="NCBI Taxonomy" id="1262666"/>
    <lineage>
        <taxon>Bacteria</taxon>
        <taxon>Pseudomonadati</taxon>
        <taxon>Thermodesulfobacteriota</taxon>
        <taxon>Desulfovibrionia</taxon>
        <taxon>Desulfovibrionales</taxon>
        <taxon>Desulfovibrionaceae</taxon>
        <taxon>Desulfocurvibacter</taxon>
    </lineage>
</organism>
<name>M5PRB1_DESAF</name>
<dbReference type="Proteomes" id="UP000011922">
    <property type="component" value="Unassembled WGS sequence"/>
</dbReference>
<protein>
    <submittedName>
        <fullName evidence="2">Uncharacterized protein</fullName>
    </submittedName>
</protein>
<keyword evidence="1" id="KW-1133">Transmembrane helix</keyword>
<comment type="caution">
    <text evidence="2">The sequence shown here is derived from an EMBL/GenBank/DDBJ whole genome shotgun (WGS) entry which is preliminary data.</text>
</comment>
<reference evidence="2 3" key="1">
    <citation type="journal article" date="2013" name="Genome Announc.">
        <title>Draft Genome Sequence for Desulfovibrio africanus Strain PCS.</title>
        <authorList>
            <person name="Brown S.D."/>
            <person name="Utturkar S.M."/>
            <person name="Arkin A.P."/>
            <person name="Deutschbauer A.M."/>
            <person name="Elias D.A."/>
            <person name="Hazen T.C."/>
            <person name="Chakraborty R."/>
        </authorList>
    </citation>
    <scope>NUCLEOTIDE SEQUENCE [LARGE SCALE GENOMIC DNA]</scope>
    <source>
        <strain evidence="2 3">PCS</strain>
    </source>
</reference>
<keyword evidence="1" id="KW-0812">Transmembrane</keyword>
<evidence type="ECO:0000256" key="1">
    <source>
        <dbReference type="SAM" id="Phobius"/>
    </source>
</evidence>
<proteinExistence type="predicted"/>
<dbReference type="RefSeq" id="WP_005987867.1">
    <property type="nucleotide sequence ID" value="NZ_AOSV01000029.1"/>
</dbReference>
<accession>M5PRB1</accession>
<dbReference type="PATRIC" id="fig|1262666.3.peg.2652"/>
<evidence type="ECO:0000313" key="3">
    <source>
        <dbReference type="Proteomes" id="UP000011922"/>
    </source>
</evidence>
<dbReference type="OrthoDB" id="5453577at2"/>
<keyword evidence="1" id="KW-0472">Membrane</keyword>
<sequence>MLDLLSSIFAGGVTGIIGSALTLVGDLFKAREQRKADEARRKHDLAMMDKEYQYRERQASIESDTRQAEADAGTLAASYAHDRAVYATVDGPWYLRLLLVGVDVARGLVRPCLTVFLIWLVWDLRTEVKGILTSAGLQGLTAGDALGIYRDVAEMILYLAATCVTWWFGTRFKGSKTK</sequence>
<dbReference type="AlphaFoldDB" id="M5PRB1"/>